<dbReference type="InterPro" id="IPR030048">
    <property type="entry name" value="SurE"/>
</dbReference>
<dbReference type="GO" id="GO:0005737">
    <property type="term" value="C:cytoplasm"/>
    <property type="evidence" value="ECO:0007669"/>
    <property type="project" value="UniProtKB-SubCell"/>
</dbReference>
<dbReference type="RefSeq" id="WP_152158718.1">
    <property type="nucleotide sequence ID" value="NZ_WEHX01000064.1"/>
</dbReference>
<comment type="cofactor">
    <cofactor evidence="9">
        <name>a divalent metal cation</name>
        <dbReference type="ChEBI" id="CHEBI:60240"/>
    </cofactor>
    <text evidence="9">Binds 1 divalent metal cation per subunit.</text>
</comment>
<reference evidence="11 12" key="1">
    <citation type="submission" date="2019-10" db="EMBL/GenBank/DDBJ databases">
        <title>Genome diversity of Sutterella seckii.</title>
        <authorList>
            <person name="Chaplin A.V."/>
            <person name="Sokolova S.R."/>
            <person name="Mosin K.A."/>
            <person name="Ivanova E.L."/>
            <person name="Kochetkova T.O."/>
            <person name="Goltsov A.Y."/>
            <person name="Trofimov D.Y."/>
            <person name="Efimov B.A."/>
        </authorList>
    </citation>
    <scope>NUCLEOTIDE SEQUENCE [LARGE SCALE GENOMIC DNA]</scope>
    <source>
        <strain evidence="11 12">ASD393</strain>
    </source>
</reference>
<comment type="cofactor">
    <cofactor evidence="2">
        <name>Mg(2+)</name>
        <dbReference type="ChEBI" id="CHEBI:18420"/>
    </cofactor>
</comment>
<evidence type="ECO:0000256" key="7">
    <source>
        <dbReference type="ARBA" id="ARBA00022741"/>
    </source>
</evidence>
<dbReference type="NCBIfam" id="TIGR00087">
    <property type="entry name" value="surE"/>
    <property type="match status" value="1"/>
</dbReference>
<dbReference type="PANTHER" id="PTHR30457">
    <property type="entry name" value="5'-NUCLEOTIDASE SURE"/>
    <property type="match status" value="1"/>
</dbReference>
<evidence type="ECO:0000256" key="2">
    <source>
        <dbReference type="ARBA" id="ARBA00001946"/>
    </source>
</evidence>
<dbReference type="GO" id="GO:0004309">
    <property type="term" value="F:exopolyphosphatase activity"/>
    <property type="evidence" value="ECO:0007669"/>
    <property type="project" value="TreeGrafter"/>
</dbReference>
<keyword evidence="7 9" id="KW-0547">Nucleotide-binding</keyword>
<dbReference type="NCBIfam" id="NF001490">
    <property type="entry name" value="PRK00346.1-4"/>
    <property type="match status" value="1"/>
</dbReference>
<feature type="binding site" evidence="9">
    <location>
        <position position="8"/>
    </location>
    <ligand>
        <name>a divalent metal cation</name>
        <dbReference type="ChEBI" id="CHEBI:60240"/>
    </ligand>
</feature>
<dbReference type="SUPFAM" id="SSF64167">
    <property type="entry name" value="SurE-like"/>
    <property type="match status" value="1"/>
</dbReference>
<dbReference type="Pfam" id="PF01975">
    <property type="entry name" value="SurE"/>
    <property type="match status" value="1"/>
</dbReference>
<keyword evidence="6 9" id="KW-0479">Metal-binding</keyword>
<evidence type="ECO:0000256" key="3">
    <source>
        <dbReference type="ARBA" id="ARBA00004496"/>
    </source>
</evidence>
<gene>
    <name evidence="9 11" type="primary">surE</name>
    <name evidence="11" type="ORF">GBM95_08565</name>
</gene>
<comment type="similarity">
    <text evidence="4 9">Belongs to the SurE nucleotidase family.</text>
</comment>
<dbReference type="Gene3D" id="3.40.1210.10">
    <property type="entry name" value="Survival protein SurE-like phosphatase/nucleotidase"/>
    <property type="match status" value="1"/>
</dbReference>
<accession>A0A6I1EN00</accession>
<feature type="binding site" evidence="9">
    <location>
        <position position="39"/>
    </location>
    <ligand>
        <name>a divalent metal cation</name>
        <dbReference type="ChEBI" id="CHEBI:60240"/>
    </ligand>
</feature>
<dbReference type="PANTHER" id="PTHR30457:SF12">
    <property type="entry name" value="5'_3'-NUCLEOTIDASE SURE"/>
    <property type="match status" value="1"/>
</dbReference>
<feature type="domain" description="Survival protein SurE-like phosphatase/nucleotidase" evidence="10">
    <location>
        <begin position="3"/>
        <end position="185"/>
    </location>
</feature>
<dbReference type="InterPro" id="IPR036523">
    <property type="entry name" value="SurE-like_sf"/>
</dbReference>
<comment type="caution">
    <text evidence="11">The sequence shown here is derived from an EMBL/GenBank/DDBJ whole genome shotgun (WGS) entry which is preliminary data.</text>
</comment>
<dbReference type="HAMAP" id="MF_00060">
    <property type="entry name" value="SurE"/>
    <property type="match status" value="1"/>
</dbReference>
<evidence type="ECO:0000256" key="8">
    <source>
        <dbReference type="ARBA" id="ARBA00022801"/>
    </source>
</evidence>
<comment type="function">
    <text evidence="9">Nucleotidase that shows phosphatase activity on nucleoside 5'-monophosphates.</text>
</comment>
<sequence>MHILVSNDDGYRAPGIAALAKAMRRFGRVTIVAPDHNHSGASNSLTLNRPLTVEHMPGDDLYVVSGTPSDCVHVALTGLLDEKPDLVVSGINCGANMGDDTMYSGTVAAAIEGYLFGIPSIAFSQIDKGWAELESAAEVAGVVVEKFLPQIREKREAVLLNVNMPNMPREALQGIRATRLGRRSSAESVIREMSPRGFPIYWLGAAGKPADAAEGTDFWATSHGFVSVTPLQTDLTNHRQVGEAARWFDSDSLGGNR</sequence>
<evidence type="ECO:0000259" key="10">
    <source>
        <dbReference type="Pfam" id="PF01975"/>
    </source>
</evidence>
<dbReference type="Proteomes" id="UP000430564">
    <property type="component" value="Unassembled WGS sequence"/>
</dbReference>
<comment type="subcellular location">
    <subcellularLocation>
        <location evidence="3 9">Cytoplasm</location>
    </subcellularLocation>
</comment>
<dbReference type="GO" id="GO:0000166">
    <property type="term" value="F:nucleotide binding"/>
    <property type="evidence" value="ECO:0007669"/>
    <property type="project" value="UniProtKB-KW"/>
</dbReference>
<dbReference type="AlphaFoldDB" id="A0A6I1EN00"/>
<comment type="catalytic activity">
    <reaction evidence="1 9">
        <text>a ribonucleoside 5'-phosphate + H2O = a ribonucleoside + phosphate</text>
        <dbReference type="Rhea" id="RHEA:12484"/>
        <dbReference type="ChEBI" id="CHEBI:15377"/>
        <dbReference type="ChEBI" id="CHEBI:18254"/>
        <dbReference type="ChEBI" id="CHEBI:43474"/>
        <dbReference type="ChEBI" id="CHEBI:58043"/>
        <dbReference type="EC" id="3.1.3.5"/>
    </reaction>
</comment>
<dbReference type="GO" id="GO:0008254">
    <property type="term" value="F:3'-nucleotidase activity"/>
    <property type="evidence" value="ECO:0007669"/>
    <property type="project" value="TreeGrafter"/>
</dbReference>
<organism evidence="11 12">
    <name type="scientific">Sutterella seckii</name>
    <dbReference type="NCBI Taxonomy" id="1944635"/>
    <lineage>
        <taxon>Bacteria</taxon>
        <taxon>Pseudomonadati</taxon>
        <taxon>Pseudomonadota</taxon>
        <taxon>Betaproteobacteria</taxon>
        <taxon>Burkholderiales</taxon>
        <taxon>Sutterellaceae</taxon>
        <taxon>Sutterella</taxon>
    </lineage>
</organism>
<keyword evidence="8 9" id="KW-0378">Hydrolase</keyword>
<dbReference type="GO" id="GO:0008253">
    <property type="term" value="F:5'-nucleotidase activity"/>
    <property type="evidence" value="ECO:0007669"/>
    <property type="project" value="UniProtKB-UniRule"/>
</dbReference>
<evidence type="ECO:0000256" key="6">
    <source>
        <dbReference type="ARBA" id="ARBA00022723"/>
    </source>
</evidence>
<evidence type="ECO:0000256" key="1">
    <source>
        <dbReference type="ARBA" id="ARBA00000815"/>
    </source>
</evidence>
<evidence type="ECO:0000256" key="9">
    <source>
        <dbReference type="HAMAP-Rule" id="MF_00060"/>
    </source>
</evidence>
<dbReference type="FunFam" id="3.40.1210.10:FF:000001">
    <property type="entry name" value="5'/3'-nucleotidase SurE"/>
    <property type="match status" value="1"/>
</dbReference>
<dbReference type="OrthoDB" id="9780815at2"/>
<dbReference type="InterPro" id="IPR002828">
    <property type="entry name" value="SurE-like_Pase/nucleotidase"/>
</dbReference>
<feature type="binding site" evidence="9">
    <location>
        <position position="9"/>
    </location>
    <ligand>
        <name>a divalent metal cation</name>
        <dbReference type="ChEBI" id="CHEBI:60240"/>
    </ligand>
</feature>
<feature type="binding site" evidence="9">
    <location>
        <position position="92"/>
    </location>
    <ligand>
        <name>a divalent metal cation</name>
        <dbReference type="ChEBI" id="CHEBI:60240"/>
    </ligand>
</feature>
<dbReference type="GO" id="GO:0046872">
    <property type="term" value="F:metal ion binding"/>
    <property type="evidence" value="ECO:0007669"/>
    <property type="project" value="UniProtKB-UniRule"/>
</dbReference>
<evidence type="ECO:0000313" key="11">
    <source>
        <dbReference type="EMBL" id="KAB7656946.1"/>
    </source>
</evidence>
<protein>
    <recommendedName>
        <fullName evidence="9">5'-nucleotidase SurE</fullName>
        <ecNumber evidence="9">3.1.3.5</ecNumber>
    </recommendedName>
    <alternativeName>
        <fullName evidence="9">Nucleoside 5'-monophosphate phosphohydrolase</fullName>
    </alternativeName>
</protein>
<keyword evidence="5 9" id="KW-0963">Cytoplasm</keyword>
<name>A0A6I1EN00_9BURK</name>
<dbReference type="EMBL" id="WEHX01000064">
    <property type="protein sequence ID" value="KAB7656946.1"/>
    <property type="molecule type" value="Genomic_DNA"/>
</dbReference>
<proteinExistence type="inferred from homology"/>
<dbReference type="EC" id="3.1.3.5" evidence="9"/>
<dbReference type="NCBIfam" id="NF001489">
    <property type="entry name" value="PRK00346.1-3"/>
    <property type="match status" value="1"/>
</dbReference>
<evidence type="ECO:0000256" key="5">
    <source>
        <dbReference type="ARBA" id="ARBA00022490"/>
    </source>
</evidence>
<evidence type="ECO:0000313" key="12">
    <source>
        <dbReference type="Proteomes" id="UP000430564"/>
    </source>
</evidence>
<evidence type="ECO:0000256" key="4">
    <source>
        <dbReference type="ARBA" id="ARBA00011062"/>
    </source>
</evidence>